<evidence type="ECO:0000256" key="6">
    <source>
        <dbReference type="ARBA" id="ARBA00022741"/>
    </source>
</evidence>
<dbReference type="GO" id="GO:0017101">
    <property type="term" value="C:aminoacyl-tRNA synthetase multienzyme complex"/>
    <property type="evidence" value="ECO:0007669"/>
    <property type="project" value="UniProtKB-ARBA"/>
</dbReference>
<keyword evidence="18" id="KW-1185">Reference proteome</keyword>
<dbReference type="GO" id="GO:0005829">
    <property type="term" value="C:cytosol"/>
    <property type="evidence" value="ECO:0007669"/>
    <property type="project" value="TreeGrafter"/>
</dbReference>
<feature type="compositionally biased region" description="Low complexity" evidence="13">
    <location>
        <begin position="8"/>
        <end position="20"/>
    </location>
</feature>
<dbReference type="GO" id="GO:0005524">
    <property type="term" value="F:ATP binding"/>
    <property type="evidence" value="ECO:0007669"/>
    <property type="project" value="UniProtKB-KW"/>
</dbReference>
<dbReference type="FunFam" id="3.40.50.620:FF:000070">
    <property type="entry name" value="Bifunctional glutamate/proline--tRNA ligase"/>
    <property type="match status" value="1"/>
</dbReference>
<gene>
    <name evidence="17" type="ORF">DdX_10856</name>
</gene>
<protein>
    <recommendedName>
        <fullName evidence="3">glutamate--tRNA ligase</fullName>
        <ecNumber evidence="3">6.1.1.17</ecNumber>
    </recommendedName>
    <alternativeName>
        <fullName evidence="10">Glutamyl-tRNA synthetase</fullName>
    </alternativeName>
</protein>
<dbReference type="InterPro" id="IPR001412">
    <property type="entry name" value="aa-tRNA-synth_I_CS"/>
</dbReference>
<dbReference type="PANTHER" id="PTHR43097:SF5">
    <property type="entry name" value="GLUTAMATE--TRNA LIGASE"/>
    <property type="match status" value="1"/>
</dbReference>
<feature type="region of interest" description="Disordered" evidence="13">
    <location>
        <begin position="136"/>
        <end position="156"/>
    </location>
</feature>
<evidence type="ECO:0000259" key="16">
    <source>
        <dbReference type="Pfam" id="PF20974"/>
    </source>
</evidence>
<dbReference type="Gene3D" id="3.40.50.620">
    <property type="entry name" value="HUPs"/>
    <property type="match status" value="1"/>
</dbReference>
<evidence type="ECO:0000256" key="13">
    <source>
        <dbReference type="SAM" id="MobiDB-lite"/>
    </source>
</evidence>
<dbReference type="FunFam" id="1.10.1160.10:FF:000001">
    <property type="entry name" value="Glutamine--tRNA ligase"/>
    <property type="match status" value="1"/>
</dbReference>
<evidence type="ECO:0000256" key="9">
    <source>
        <dbReference type="ARBA" id="ARBA00023146"/>
    </source>
</evidence>
<evidence type="ECO:0000256" key="11">
    <source>
        <dbReference type="ARBA" id="ARBA00048351"/>
    </source>
</evidence>
<dbReference type="FunFam" id="3.90.800.10:FF:000001">
    <property type="entry name" value="Glutamine--tRNA ligase"/>
    <property type="match status" value="1"/>
</dbReference>
<evidence type="ECO:0000259" key="15">
    <source>
        <dbReference type="Pfam" id="PF03950"/>
    </source>
</evidence>
<comment type="caution">
    <text evidence="17">The sequence shown here is derived from an EMBL/GenBank/DDBJ whole genome shotgun (WGS) entry which is preliminary data.</text>
</comment>
<dbReference type="NCBIfam" id="TIGR00463">
    <property type="entry name" value="gltX_arch"/>
    <property type="match status" value="1"/>
</dbReference>
<evidence type="ECO:0000313" key="18">
    <source>
        <dbReference type="Proteomes" id="UP001201812"/>
    </source>
</evidence>
<dbReference type="PANTHER" id="PTHR43097">
    <property type="entry name" value="GLUTAMINE-TRNA LIGASE"/>
    <property type="match status" value="1"/>
</dbReference>
<dbReference type="EMBL" id="JAKKPZ010000027">
    <property type="protein sequence ID" value="KAI1710181.1"/>
    <property type="molecule type" value="Genomic_DNA"/>
</dbReference>
<feature type="domain" description="Glutamyl/glutaminyl-tRNA synthetase class Ib catalytic" evidence="14">
    <location>
        <begin position="38"/>
        <end position="342"/>
    </location>
</feature>
<feature type="domain" description="tRNA synthetases class I (E and Q) anti-codon binding" evidence="16">
    <location>
        <begin position="456"/>
        <end position="531"/>
    </location>
</feature>
<dbReference type="InterPro" id="IPR011035">
    <property type="entry name" value="Ribosomal_bL25/Gln-tRNA_synth"/>
</dbReference>
<dbReference type="CDD" id="cd00807">
    <property type="entry name" value="GlnRS_core"/>
    <property type="match status" value="1"/>
</dbReference>
<dbReference type="InterPro" id="IPR020056">
    <property type="entry name" value="Rbsml_bL25/Gln-tRNA_synth_N"/>
</dbReference>
<organism evidence="17 18">
    <name type="scientific">Ditylenchus destructor</name>
    <dbReference type="NCBI Taxonomy" id="166010"/>
    <lineage>
        <taxon>Eukaryota</taxon>
        <taxon>Metazoa</taxon>
        <taxon>Ecdysozoa</taxon>
        <taxon>Nematoda</taxon>
        <taxon>Chromadorea</taxon>
        <taxon>Rhabditida</taxon>
        <taxon>Tylenchina</taxon>
        <taxon>Tylenchomorpha</taxon>
        <taxon>Sphaerularioidea</taxon>
        <taxon>Anguinidae</taxon>
        <taxon>Anguininae</taxon>
        <taxon>Ditylenchus</taxon>
    </lineage>
</organism>
<dbReference type="Proteomes" id="UP001201812">
    <property type="component" value="Unassembled WGS sequence"/>
</dbReference>
<accession>A0AAD4N0D8</accession>
<dbReference type="InterPro" id="IPR050132">
    <property type="entry name" value="Gln/Glu-tRNA_Ligase"/>
</dbReference>
<dbReference type="EC" id="6.1.1.17" evidence="3"/>
<dbReference type="GO" id="GO:0017102">
    <property type="term" value="C:methionyl glutamyl tRNA synthetase complex"/>
    <property type="evidence" value="ECO:0007669"/>
    <property type="project" value="TreeGrafter"/>
</dbReference>
<dbReference type="InterPro" id="IPR020061">
    <property type="entry name" value="Glu_tRNA_lig_a-bdl"/>
</dbReference>
<comment type="catalytic activity">
    <reaction evidence="11">
        <text>tRNA(Glu) + L-glutamate + ATP = L-glutamyl-tRNA(Glu) + AMP + diphosphate</text>
        <dbReference type="Rhea" id="RHEA:23540"/>
        <dbReference type="Rhea" id="RHEA-COMP:9663"/>
        <dbReference type="Rhea" id="RHEA-COMP:9680"/>
        <dbReference type="ChEBI" id="CHEBI:29985"/>
        <dbReference type="ChEBI" id="CHEBI:30616"/>
        <dbReference type="ChEBI" id="CHEBI:33019"/>
        <dbReference type="ChEBI" id="CHEBI:78442"/>
        <dbReference type="ChEBI" id="CHEBI:78520"/>
        <dbReference type="ChEBI" id="CHEBI:456215"/>
        <dbReference type="EC" id="6.1.1.17"/>
    </reaction>
</comment>
<dbReference type="PROSITE" id="PS00178">
    <property type="entry name" value="AA_TRNA_LIGASE_I"/>
    <property type="match status" value="1"/>
</dbReference>
<evidence type="ECO:0000256" key="7">
    <source>
        <dbReference type="ARBA" id="ARBA00022840"/>
    </source>
</evidence>
<evidence type="ECO:0000256" key="2">
    <source>
        <dbReference type="ARBA" id="ARBA00008927"/>
    </source>
</evidence>
<evidence type="ECO:0000256" key="12">
    <source>
        <dbReference type="RuleBase" id="RU363037"/>
    </source>
</evidence>
<proteinExistence type="inferred from homology"/>
<evidence type="ECO:0000256" key="4">
    <source>
        <dbReference type="ARBA" id="ARBA00022490"/>
    </source>
</evidence>
<keyword evidence="6 12" id="KW-0547">Nucleotide-binding</keyword>
<sequence length="557" mass="63533">MSAVAASQGKPNQAPKQPAPKQKDEGKFVDLPFAEKGKVVVRFPPEASGYLHIGHAKAALLNQHYRNLFEGQLIMRFDDTNPAKENAHFEQVIKEDLAMLKIVPDRWTHSSDHFELMLELCEKLLKEGKAYVDDTDAETMRKEREERTESKNRSNTPEVNLALWEEMKAGSENGQRCCVRIKIDMKHNNGALRDPTIYRCKAEEHVRTGNKYKVYPTYDFCCPVVDSIEGVTHALRTLEYHDRDEQYYFICDALGLTKPHIWEFARLNMTNTVMSKRKLTTLVDQKIVDGWDDPRMPTVRGVLRRGMTVEGLKQFILAQGGSRSVVVMEWDKIWAFNKKVIDPIAPRYTALERCSEPLSNGKEDLVPVIIRQPFNADVKPVQLHPKDESIGHKDVWFCQKLMLEQIDAALIKEGDIVTFVNWGNLKIEKVSKDGDTVVRIDADLDLENTNFKKTLKVTWLAEPEDAKNIPVKTLHYDHIISKAILAKDDDWMNHINKNSLTEKFLIGEPALANVKKGDIIQLQRKGFFICDKEGTADCPMIFVEIPDGHVAKGAKKN</sequence>
<dbReference type="Gene3D" id="2.40.240.10">
    <property type="entry name" value="Ribosomal Protein L25, Chain P"/>
    <property type="match status" value="1"/>
</dbReference>
<reference evidence="17" key="1">
    <citation type="submission" date="2022-01" db="EMBL/GenBank/DDBJ databases">
        <title>Genome Sequence Resource for Two Populations of Ditylenchus destructor, the Migratory Endoparasitic Phytonematode.</title>
        <authorList>
            <person name="Zhang H."/>
            <person name="Lin R."/>
            <person name="Xie B."/>
        </authorList>
    </citation>
    <scope>NUCLEOTIDE SEQUENCE</scope>
    <source>
        <strain evidence="17">BazhouSP</strain>
    </source>
</reference>
<evidence type="ECO:0000256" key="8">
    <source>
        <dbReference type="ARBA" id="ARBA00022917"/>
    </source>
</evidence>
<evidence type="ECO:0000256" key="10">
    <source>
        <dbReference type="ARBA" id="ARBA00030865"/>
    </source>
</evidence>
<evidence type="ECO:0000313" key="17">
    <source>
        <dbReference type="EMBL" id="KAI1710181.1"/>
    </source>
</evidence>
<dbReference type="Pfam" id="PF20974">
    <property type="entry name" value="tRNA-synt_1c_C2"/>
    <property type="match status" value="1"/>
</dbReference>
<dbReference type="InterPro" id="IPR020058">
    <property type="entry name" value="Glu/Gln-tRNA-synth_Ib_cat-dom"/>
</dbReference>
<keyword evidence="5 12" id="KW-0436">Ligase</keyword>
<keyword evidence="9 12" id="KW-0030">Aminoacyl-tRNA synthetase</keyword>
<name>A0AAD4N0D8_9BILA</name>
<keyword evidence="7 12" id="KW-0067">ATP-binding</keyword>
<keyword evidence="8 12" id="KW-0648">Protein biosynthesis</keyword>
<dbReference type="PRINTS" id="PR00987">
    <property type="entry name" value="TRNASYNTHGLU"/>
</dbReference>
<dbReference type="Pfam" id="PF00749">
    <property type="entry name" value="tRNA-synt_1c"/>
    <property type="match status" value="1"/>
</dbReference>
<evidence type="ECO:0000256" key="1">
    <source>
        <dbReference type="ARBA" id="ARBA00004496"/>
    </source>
</evidence>
<comment type="subcellular location">
    <subcellularLocation>
        <location evidence="1">Cytoplasm</location>
    </subcellularLocation>
</comment>
<dbReference type="GO" id="GO:0006424">
    <property type="term" value="P:glutamyl-tRNA aminoacylation"/>
    <property type="evidence" value="ECO:0007669"/>
    <property type="project" value="InterPro"/>
</dbReference>
<dbReference type="Gene3D" id="1.10.1160.10">
    <property type="entry name" value="Glutamyl-trna Synthetase, Domain 2"/>
    <property type="match status" value="1"/>
</dbReference>
<comment type="similarity">
    <text evidence="2">Belongs to the class-I aminoacyl-tRNA synthetase family. Glutamate--tRNA ligase type 2 subfamily.</text>
</comment>
<dbReference type="InterPro" id="IPR014729">
    <property type="entry name" value="Rossmann-like_a/b/a_fold"/>
</dbReference>
<keyword evidence="4" id="KW-0963">Cytoplasm</keyword>
<evidence type="ECO:0000259" key="14">
    <source>
        <dbReference type="Pfam" id="PF00749"/>
    </source>
</evidence>
<feature type="compositionally biased region" description="Basic and acidic residues" evidence="13">
    <location>
        <begin position="136"/>
        <end position="152"/>
    </location>
</feature>
<dbReference type="AlphaFoldDB" id="A0AAD4N0D8"/>
<dbReference type="SUPFAM" id="SSF50715">
    <property type="entry name" value="Ribosomal protein L25-like"/>
    <property type="match status" value="1"/>
</dbReference>
<dbReference type="InterPro" id="IPR049437">
    <property type="entry name" value="tRNA-synt_1c_C2"/>
</dbReference>
<evidence type="ECO:0000256" key="5">
    <source>
        <dbReference type="ARBA" id="ARBA00022598"/>
    </source>
</evidence>
<dbReference type="SUPFAM" id="SSF52374">
    <property type="entry name" value="Nucleotidylyl transferase"/>
    <property type="match status" value="1"/>
</dbReference>
<dbReference type="InterPro" id="IPR004526">
    <property type="entry name" value="Glu-tRNA-synth_arc/euk"/>
</dbReference>
<dbReference type="InterPro" id="IPR020059">
    <property type="entry name" value="Glu/Gln-tRNA-synth_Ib_codon-bd"/>
</dbReference>
<feature type="domain" description="Glutamyl/glutaminyl-tRNA synthetase class Ib anti-codon binding" evidence="15">
    <location>
        <begin position="364"/>
        <end position="444"/>
    </location>
</feature>
<dbReference type="InterPro" id="IPR000924">
    <property type="entry name" value="Glu/Gln-tRNA-synth"/>
</dbReference>
<feature type="region of interest" description="Disordered" evidence="13">
    <location>
        <begin position="1"/>
        <end position="25"/>
    </location>
</feature>
<dbReference type="GO" id="GO:0004818">
    <property type="term" value="F:glutamate-tRNA ligase activity"/>
    <property type="evidence" value="ECO:0007669"/>
    <property type="project" value="UniProtKB-EC"/>
</dbReference>
<evidence type="ECO:0000256" key="3">
    <source>
        <dbReference type="ARBA" id="ARBA00012835"/>
    </source>
</evidence>
<dbReference type="Gene3D" id="3.90.800.10">
    <property type="entry name" value="Glutamyl-tRNA Synthetase, Domain 3"/>
    <property type="match status" value="1"/>
</dbReference>
<dbReference type="Pfam" id="PF03950">
    <property type="entry name" value="tRNA-synt_1c_C"/>
    <property type="match status" value="1"/>
</dbReference>